<sequence>MTWIDAPAHRPRTPAPVPRHLAGISVARARARALVQRPGPFDDDAVLVRDTTVRGAAGPLPARTYRPRAGGRGVVLFLHGGGWALGDLDTDDAVCRRIAADAGTAVLGLGYRLAPEHPHPAALEDASAVLRALADRGAGGVGGPGEPLAVAGAEAGAQLAAVLALRSRAGSVPPLAHQVLLCPVLDSDLTRPSHREHGHGPELTVEDLAWFWRMHVPDRAARRRPDVSPLRVPDPTGLAPATLVVAGADPLRDEGLAHAGRLTAAGVDAHRVLAEDARHGFATRPGSPDADAALRAVTDRLRPALAPAARTAAGARVIDLRAPVRVAGARSAP</sequence>
<dbReference type="AlphaFoldDB" id="A0A7W4TQB1"/>
<dbReference type="EMBL" id="JACHVY010000003">
    <property type="protein sequence ID" value="MBB2902697.1"/>
    <property type="molecule type" value="Genomic_DNA"/>
</dbReference>
<accession>A0A7W4TQB1</accession>
<keyword evidence="1 3" id="KW-0378">Hydrolase</keyword>
<dbReference type="Gene3D" id="3.40.50.1820">
    <property type="entry name" value="alpha/beta hydrolase"/>
    <property type="match status" value="1"/>
</dbReference>
<feature type="domain" description="Alpha/beta hydrolase fold-3" evidence="2">
    <location>
        <begin position="75"/>
        <end position="282"/>
    </location>
</feature>
<reference evidence="3 4" key="2">
    <citation type="submission" date="2020-08" db="EMBL/GenBank/DDBJ databases">
        <authorList>
            <person name="Partida-Martinez L."/>
            <person name="Huntemann M."/>
            <person name="Clum A."/>
            <person name="Wang J."/>
            <person name="Palaniappan K."/>
            <person name="Ritter S."/>
            <person name="Chen I.-M."/>
            <person name="Stamatis D."/>
            <person name="Reddy T."/>
            <person name="O'Malley R."/>
            <person name="Daum C."/>
            <person name="Shapiro N."/>
            <person name="Ivanova N."/>
            <person name="Kyrpides N."/>
            <person name="Woyke T."/>
        </authorList>
    </citation>
    <scope>NUCLEOTIDE SEQUENCE [LARGE SCALE GENOMIC DNA]</scope>
    <source>
        <strain evidence="3 4">AS2.23</strain>
    </source>
</reference>
<comment type="caution">
    <text evidence="3">The sequence shown here is derived from an EMBL/GenBank/DDBJ whole genome shotgun (WGS) entry which is preliminary data.</text>
</comment>
<evidence type="ECO:0000313" key="4">
    <source>
        <dbReference type="Proteomes" id="UP000533269"/>
    </source>
</evidence>
<proteinExistence type="predicted"/>
<gene>
    <name evidence="3" type="ORF">FHR75_003528</name>
</gene>
<evidence type="ECO:0000313" key="3">
    <source>
        <dbReference type="EMBL" id="MBB2902697.1"/>
    </source>
</evidence>
<dbReference type="GO" id="GO:0016787">
    <property type="term" value="F:hydrolase activity"/>
    <property type="evidence" value="ECO:0007669"/>
    <property type="project" value="UniProtKB-KW"/>
</dbReference>
<protein>
    <submittedName>
        <fullName evidence="3">Acetyl esterase</fullName>
        <ecNumber evidence="3">3.1.1.-</ecNumber>
    </submittedName>
</protein>
<evidence type="ECO:0000256" key="1">
    <source>
        <dbReference type="ARBA" id="ARBA00022801"/>
    </source>
</evidence>
<dbReference type="Proteomes" id="UP000533269">
    <property type="component" value="Unassembled WGS sequence"/>
</dbReference>
<dbReference type="SUPFAM" id="SSF53474">
    <property type="entry name" value="alpha/beta-Hydrolases"/>
    <property type="match status" value="1"/>
</dbReference>
<dbReference type="PANTHER" id="PTHR48081:SF8">
    <property type="entry name" value="ALPHA_BETA HYDROLASE FOLD-3 DOMAIN-CONTAINING PROTEIN-RELATED"/>
    <property type="match status" value="1"/>
</dbReference>
<dbReference type="InterPro" id="IPR013094">
    <property type="entry name" value="AB_hydrolase_3"/>
</dbReference>
<dbReference type="Pfam" id="PF07859">
    <property type="entry name" value="Abhydrolase_3"/>
    <property type="match status" value="1"/>
</dbReference>
<dbReference type="PANTHER" id="PTHR48081">
    <property type="entry name" value="AB HYDROLASE SUPERFAMILY PROTEIN C4A8.06C"/>
    <property type="match status" value="1"/>
</dbReference>
<dbReference type="InterPro" id="IPR050300">
    <property type="entry name" value="GDXG_lipolytic_enzyme"/>
</dbReference>
<evidence type="ECO:0000259" key="2">
    <source>
        <dbReference type="Pfam" id="PF07859"/>
    </source>
</evidence>
<reference evidence="3 4" key="1">
    <citation type="submission" date="2020-08" db="EMBL/GenBank/DDBJ databases">
        <title>The Agave Microbiome: Exploring the role of microbial communities in plant adaptations to desert environments.</title>
        <authorList>
            <person name="Partida-Martinez L.P."/>
        </authorList>
    </citation>
    <scope>NUCLEOTIDE SEQUENCE [LARGE SCALE GENOMIC DNA]</scope>
    <source>
        <strain evidence="3 4">AS2.23</strain>
    </source>
</reference>
<dbReference type="EC" id="3.1.1.-" evidence="3"/>
<organism evidence="3 4">
    <name type="scientific">Kineococcus radiotolerans</name>
    <dbReference type="NCBI Taxonomy" id="131568"/>
    <lineage>
        <taxon>Bacteria</taxon>
        <taxon>Bacillati</taxon>
        <taxon>Actinomycetota</taxon>
        <taxon>Actinomycetes</taxon>
        <taxon>Kineosporiales</taxon>
        <taxon>Kineosporiaceae</taxon>
        <taxon>Kineococcus</taxon>
    </lineage>
</organism>
<dbReference type="InterPro" id="IPR029058">
    <property type="entry name" value="AB_hydrolase_fold"/>
</dbReference>
<dbReference type="RefSeq" id="WP_183392404.1">
    <property type="nucleotide sequence ID" value="NZ_JACHVY010000003.1"/>
</dbReference>
<name>A0A7W4TQB1_KINRA</name>